<keyword evidence="7 8" id="KW-0472">Membrane</keyword>
<dbReference type="OrthoDB" id="9808619at2"/>
<evidence type="ECO:0000256" key="7">
    <source>
        <dbReference type="ARBA" id="ARBA00023136"/>
    </source>
</evidence>
<evidence type="ECO:0000259" key="9">
    <source>
        <dbReference type="PROSITE" id="PS50928"/>
    </source>
</evidence>
<dbReference type="InterPro" id="IPR035906">
    <property type="entry name" value="MetI-like_sf"/>
</dbReference>
<evidence type="ECO:0000256" key="2">
    <source>
        <dbReference type="ARBA" id="ARBA00007069"/>
    </source>
</evidence>
<evidence type="ECO:0000256" key="5">
    <source>
        <dbReference type="ARBA" id="ARBA00022692"/>
    </source>
</evidence>
<sequence>MTTLSYASRVSGKERPRRSLIARALRFWPIVPALVFLAVFFLVPVGEILQGGLFDANGRFGLAQFGRIAETPVYAKVLWTTFSIALTTAALSVILGYPVAYLLSRMPGRSRERWLLWIVLPFWTSYLVKTYAWMLLLSRTGVLATLGNSLGLGSHPGVAVPSLTGVLIGMVHAMLPLAVMTMLPVMRGIDTRYAQAAETLGADRGVSFLTVFVPLSAPGVAAAGLLVFITSLGFFIVPALLGTPAQTMIAQLVISSVLETFDMRFAGALSTVLLLCSIVIFFAYDRIVGLSSLTGEIAERARGSLLRSWAFGALFMIGRLIPQRKRGKASGMRAPRFGALHAYTLVVLAALVAPVLSVIPYAFTRADYIAFPPRLFSLRWFSTFAASPVWRSAVLRSFEVGIGTAVLSLALGFGATLALTRMRQRASKPLFALLVAPLIVPRIVIAIGLLYLLARLGLTGTNAGLIVGHTVLAIPYVVVTLAAGLRQFDWRLDDAARIMGASAPKRVATILIPLIAPSVTAALLFAFLVSFDDLTIAIFVSGGINTTLPKQMWDDIQLAVTPTLAAVSTTLVALIALIVWVSSFLKREPH</sequence>
<dbReference type="SUPFAM" id="SSF161098">
    <property type="entry name" value="MetI-like"/>
    <property type="match status" value="2"/>
</dbReference>
<dbReference type="AlphaFoldDB" id="A0A2N7XAN5"/>
<feature type="transmembrane region" description="Helical" evidence="8">
    <location>
        <begin position="265"/>
        <end position="284"/>
    </location>
</feature>
<dbReference type="CDD" id="cd06261">
    <property type="entry name" value="TM_PBP2"/>
    <property type="match status" value="2"/>
</dbReference>
<feature type="transmembrane region" description="Helical" evidence="8">
    <location>
        <begin position="206"/>
        <end position="229"/>
    </location>
</feature>
<protein>
    <submittedName>
        <fullName evidence="10">ABC transporter permease</fullName>
    </submittedName>
</protein>
<keyword evidence="4" id="KW-1003">Cell membrane</keyword>
<dbReference type="GO" id="GO:0055085">
    <property type="term" value="P:transmembrane transport"/>
    <property type="evidence" value="ECO:0007669"/>
    <property type="project" value="InterPro"/>
</dbReference>
<feature type="transmembrane region" description="Helical" evidence="8">
    <location>
        <begin position="563"/>
        <end position="585"/>
    </location>
</feature>
<dbReference type="Gene3D" id="1.10.3720.10">
    <property type="entry name" value="MetI-like"/>
    <property type="match status" value="2"/>
</dbReference>
<evidence type="ECO:0000256" key="3">
    <source>
        <dbReference type="ARBA" id="ARBA00022448"/>
    </source>
</evidence>
<evidence type="ECO:0000256" key="8">
    <source>
        <dbReference type="RuleBase" id="RU363032"/>
    </source>
</evidence>
<feature type="transmembrane region" description="Helical" evidence="8">
    <location>
        <begin position="235"/>
        <end position="258"/>
    </location>
</feature>
<dbReference type="PANTHER" id="PTHR42929">
    <property type="entry name" value="INNER MEMBRANE ABC TRANSPORTER PERMEASE PROTEIN YDCU-RELATED-RELATED"/>
    <property type="match status" value="1"/>
</dbReference>
<name>A0A2N7XAN5_9BURK</name>
<feature type="transmembrane region" description="Helical" evidence="8">
    <location>
        <begin position="466"/>
        <end position="486"/>
    </location>
</feature>
<feature type="transmembrane region" description="Helical" evidence="8">
    <location>
        <begin position="158"/>
        <end position="185"/>
    </location>
</feature>
<evidence type="ECO:0000256" key="4">
    <source>
        <dbReference type="ARBA" id="ARBA00022475"/>
    </source>
</evidence>
<feature type="transmembrane region" description="Helical" evidence="8">
    <location>
        <begin position="342"/>
        <end position="363"/>
    </location>
</feature>
<proteinExistence type="inferred from homology"/>
<feature type="transmembrane region" description="Helical" evidence="8">
    <location>
        <begin position="115"/>
        <end position="138"/>
    </location>
</feature>
<evidence type="ECO:0000256" key="6">
    <source>
        <dbReference type="ARBA" id="ARBA00022989"/>
    </source>
</evidence>
<feature type="domain" description="ABC transmembrane type-1" evidence="9">
    <location>
        <begin position="394"/>
        <end position="582"/>
    </location>
</feature>
<feature type="transmembrane region" description="Helical" evidence="8">
    <location>
        <begin position="20"/>
        <end position="43"/>
    </location>
</feature>
<dbReference type="GO" id="GO:0005886">
    <property type="term" value="C:plasma membrane"/>
    <property type="evidence" value="ECO:0007669"/>
    <property type="project" value="UniProtKB-SubCell"/>
</dbReference>
<gene>
    <name evidence="10" type="ORF">C0Z20_03045</name>
</gene>
<keyword evidence="5 8" id="KW-0812">Transmembrane</keyword>
<feature type="transmembrane region" description="Helical" evidence="8">
    <location>
        <begin position="400"/>
        <end position="419"/>
    </location>
</feature>
<dbReference type="STRING" id="863227.GCA_000373005_00649"/>
<evidence type="ECO:0000313" key="11">
    <source>
        <dbReference type="Proteomes" id="UP000235777"/>
    </source>
</evidence>
<feature type="transmembrane region" description="Helical" evidence="8">
    <location>
        <begin position="431"/>
        <end position="454"/>
    </location>
</feature>
<keyword evidence="3 8" id="KW-0813">Transport</keyword>
<feature type="transmembrane region" description="Helical" evidence="8">
    <location>
        <begin position="77"/>
        <end position="103"/>
    </location>
</feature>
<feature type="transmembrane region" description="Helical" evidence="8">
    <location>
        <begin position="304"/>
        <end position="321"/>
    </location>
</feature>
<evidence type="ECO:0000256" key="1">
    <source>
        <dbReference type="ARBA" id="ARBA00004651"/>
    </source>
</evidence>
<comment type="similarity">
    <text evidence="2">Belongs to the binding-protein-dependent transport system permease family. CysTW subfamily.</text>
</comment>
<dbReference type="EMBL" id="PNYC01000001">
    <property type="protein sequence ID" value="PMS38829.1"/>
    <property type="molecule type" value="Genomic_DNA"/>
</dbReference>
<accession>A0A2N7XAN5</accession>
<keyword evidence="6 8" id="KW-1133">Transmembrane helix</keyword>
<dbReference type="Pfam" id="PF00528">
    <property type="entry name" value="BPD_transp_1"/>
    <property type="match status" value="2"/>
</dbReference>
<comment type="subcellular location">
    <subcellularLocation>
        <location evidence="1 8">Cell membrane</location>
        <topology evidence="1 8">Multi-pass membrane protein</topology>
    </subcellularLocation>
</comment>
<dbReference type="InterPro" id="IPR000515">
    <property type="entry name" value="MetI-like"/>
</dbReference>
<dbReference type="Proteomes" id="UP000235777">
    <property type="component" value="Unassembled WGS sequence"/>
</dbReference>
<feature type="domain" description="ABC transmembrane type-1" evidence="9">
    <location>
        <begin position="78"/>
        <end position="284"/>
    </location>
</feature>
<dbReference type="PROSITE" id="PS50928">
    <property type="entry name" value="ABC_TM1"/>
    <property type="match status" value="2"/>
</dbReference>
<evidence type="ECO:0000313" key="10">
    <source>
        <dbReference type="EMBL" id="PMS38829.1"/>
    </source>
</evidence>
<keyword evidence="11" id="KW-1185">Reference proteome</keyword>
<reference evidence="10 11" key="1">
    <citation type="submission" date="2018-01" db="EMBL/GenBank/DDBJ databases">
        <title>Whole genome analyses suggest that Burkholderia sensu lato contains two further novel genera in the rhizoxinica-symbiotica group Mycetohabitans gen. nov., and Trinickia gen. nov.: implications for the evolution of diazotrophy and nodulation in the Burkholderiaceae.</title>
        <authorList>
            <person name="Estrada-de los Santos P."/>
            <person name="Palmer M."/>
            <person name="Chavez-Ramirez B."/>
            <person name="Beukes C."/>
            <person name="Steenkamp E.T."/>
            <person name="Hirsch A.M."/>
            <person name="Manyaka P."/>
            <person name="Maluk M."/>
            <person name="Lafos M."/>
            <person name="Crook M."/>
            <person name="Gross E."/>
            <person name="Simon M.F."/>
            <person name="Bueno dos Reis Junior F."/>
            <person name="Poole P.S."/>
            <person name="Venter S.N."/>
            <person name="James E.K."/>
        </authorList>
    </citation>
    <scope>NUCLEOTIDE SEQUENCE [LARGE SCALE GENOMIC DNA]</scope>
    <source>
        <strain evidence="10 11">JPY 581</strain>
    </source>
</reference>
<organism evidence="10 11">
    <name type="scientific">Trinickia symbiotica</name>
    <dbReference type="NCBI Taxonomy" id="863227"/>
    <lineage>
        <taxon>Bacteria</taxon>
        <taxon>Pseudomonadati</taxon>
        <taxon>Pseudomonadota</taxon>
        <taxon>Betaproteobacteria</taxon>
        <taxon>Burkholderiales</taxon>
        <taxon>Burkholderiaceae</taxon>
        <taxon>Trinickia</taxon>
    </lineage>
</organism>
<dbReference type="PANTHER" id="PTHR42929:SF5">
    <property type="entry name" value="ABC TRANSPORTER PERMEASE PROTEIN"/>
    <property type="match status" value="1"/>
</dbReference>
<dbReference type="RefSeq" id="WP_018439161.1">
    <property type="nucleotide sequence ID" value="NZ_KB890165.1"/>
</dbReference>
<feature type="transmembrane region" description="Helical" evidence="8">
    <location>
        <begin position="507"/>
        <end position="531"/>
    </location>
</feature>
<comment type="caution">
    <text evidence="10">The sequence shown here is derived from an EMBL/GenBank/DDBJ whole genome shotgun (WGS) entry which is preliminary data.</text>
</comment>